<dbReference type="PROSITE" id="PS50015">
    <property type="entry name" value="SAP_B"/>
    <property type="match status" value="1"/>
</dbReference>
<dbReference type="OrthoDB" id="69496at2759"/>
<name>A0A0N4U6S8_DRAME</name>
<proteinExistence type="predicted"/>
<dbReference type="Gene3D" id="1.10.225.10">
    <property type="entry name" value="Saposin-like"/>
    <property type="match status" value="2"/>
</dbReference>
<dbReference type="Proteomes" id="UP000274756">
    <property type="component" value="Unassembled WGS sequence"/>
</dbReference>
<dbReference type="InterPro" id="IPR011001">
    <property type="entry name" value="Saposin-like"/>
</dbReference>
<dbReference type="WBParaSite" id="DME_0000264701-mRNA-1">
    <property type="protein sequence ID" value="DME_0000264701-mRNA-1"/>
    <property type="gene ID" value="DME_0000264701"/>
</dbReference>
<evidence type="ECO:0000313" key="5">
    <source>
        <dbReference type="Proteomes" id="UP000038040"/>
    </source>
</evidence>
<dbReference type="SMART" id="SM00741">
    <property type="entry name" value="SapB"/>
    <property type="match status" value="2"/>
</dbReference>
<dbReference type="InterPro" id="IPR051428">
    <property type="entry name" value="Sphingo_Act-Surfact_Prot"/>
</dbReference>
<feature type="domain" description="Saposin B-type" evidence="3">
    <location>
        <begin position="38"/>
        <end position="117"/>
    </location>
</feature>
<feature type="signal peptide" evidence="2">
    <location>
        <begin position="1"/>
        <end position="16"/>
    </location>
</feature>
<feature type="chain" id="PRO_5033720860" evidence="2">
    <location>
        <begin position="17"/>
        <end position="235"/>
    </location>
</feature>
<dbReference type="InterPro" id="IPR008139">
    <property type="entry name" value="SaposinB_dom"/>
</dbReference>
<keyword evidence="2" id="KW-0732">Signal</keyword>
<evidence type="ECO:0000256" key="2">
    <source>
        <dbReference type="SAM" id="SignalP"/>
    </source>
</evidence>
<gene>
    <name evidence="4" type="ORF">DME_LOCUS7007</name>
</gene>
<evidence type="ECO:0000313" key="4">
    <source>
        <dbReference type="EMBL" id="VDN57034.1"/>
    </source>
</evidence>
<dbReference type="EMBL" id="UYYG01001158">
    <property type="protein sequence ID" value="VDN57034.1"/>
    <property type="molecule type" value="Genomic_DNA"/>
</dbReference>
<reference evidence="7" key="1">
    <citation type="submission" date="2017-02" db="UniProtKB">
        <authorList>
            <consortium name="WormBaseParasite"/>
        </authorList>
    </citation>
    <scope>IDENTIFICATION</scope>
</reference>
<evidence type="ECO:0000256" key="1">
    <source>
        <dbReference type="ARBA" id="ARBA00023157"/>
    </source>
</evidence>
<dbReference type="STRING" id="318479.A0A0N4U6S8"/>
<keyword evidence="1" id="KW-1015">Disulfide bond</keyword>
<evidence type="ECO:0000313" key="7">
    <source>
        <dbReference type="WBParaSite" id="DME_0000264701-mRNA-1"/>
    </source>
</evidence>
<accession>A0A0N4U6S8</accession>
<evidence type="ECO:0000259" key="3">
    <source>
        <dbReference type="PROSITE" id="PS50015"/>
    </source>
</evidence>
<dbReference type="Proteomes" id="UP000038040">
    <property type="component" value="Unplaced"/>
</dbReference>
<protein>
    <submittedName>
        <fullName evidence="7">Saposin B-type domain-containing protein</fullName>
    </submittedName>
</protein>
<organism evidence="5 7">
    <name type="scientific">Dracunculus medinensis</name>
    <name type="common">Guinea worm</name>
    <dbReference type="NCBI Taxonomy" id="318479"/>
    <lineage>
        <taxon>Eukaryota</taxon>
        <taxon>Metazoa</taxon>
        <taxon>Ecdysozoa</taxon>
        <taxon>Nematoda</taxon>
        <taxon>Chromadorea</taxon>
        <taxon>Rhabditida</taxon>
        <taxon>Spirurina</taxon>
        <taxon>Dracunculoidea</taxon>
        <taxon>Dracunculidae</taxon>
        <taxon>Dracunculus</taxon>
    </lineage>
</organism>
<sequence>MRFSLVSVLFLTIAYGYKIKMIQENKTPKNSAKDDGFKINICDECKMQVSRFIKALEDPEKLNLLKDILKSLCPQTSYEDECAAFVDELDVIIREMEPYLNDTAKICKLIHLCENRRVDLFHKISVLYGMIGDNNEKFKNEMVCDECMFAASEVRETIENPENQRKVRDYISTEVCSKLRKYRGTVSFIFLQHIEKICSFAVSFFCVEIGLCNSYNSLKEEFVGDEVSIFAAFDF</sequence>
<dbReference type="SUPFAM" id="SSF47862">
    <property type="entry name" value="Saposin"/>
    <property type="match status" value="1"/>
</dbReference>
<dbReference type="PANTHER" id="PTHR11480">
    <property type="entry name" value="SAPOSIN-RELATED"/>
    <property type="match status" value="1"/>
</dbReference>
<dbReference type="AlphaFoldDB" id="A0A0N4U6S8"/>
<evidence type="ECO:0000313" key="6">
    <source>
        <dbReference type="Proteomes" id="UP000274756"/>
    </source>
</evidence>
<reference evidence="4 6" key="2">
    <citation type="submission" date="2018-11" db="EMBL/GenBank/DDBJ databases">
        <authorList>
            <consortium name="Pathogen Informatics"/>
        </authorList>
    </citation>
    <scope>NUCLEOTIDE SEQUENCE [LARGE SCALE GENOMIC DNA]</scope>
</reference>
<keyword evidence="6" id="KW-1185">Reference proteome</keyword>